<protein>
    <submittedName>
        <fullName evidence="1">Uncharacterized protein</fullName>
    </submittedName>
</protein>
<comment type="caution">
    <text evidence="1">The sequence shown here is derived from an EMBL/GenBank/DDBJ whole genome shotgun (WGS) entry which is preliminary data.</text>
</comment>
<dbReference type="EMBL" id="JAIWIU010000117">
    <property type="protein sequence ID" value="MCA2017699.1"/>
    <property type="molecule type" value="Genomic_DNA"/>
</dbReference>
<keyword evidence="2" id="KW-1185">Reference proteome</keyword>
<reference evidence="2" key="1">
    <citation type="submission" date="2023-07" db="EMBL/GenBank/DDBJ databases">
        <title>Molecular identification of indigenous halophilic bacteria isolated from red sea cost, biodegradation of synthetic dyes and assessment of degraded metabolite toxicity.</title>
        <authorList>
            <person name="Chaieb K."/>
            <person name="Altayb H.N."/>
        </authorList>
    </citation>
    <scope>NUCLEOTIDE SEQUENCE [LARGE SCALE GENOMIC DNA]</scope>
    <source>
        <strain evidence="2">K20</strain>
    </source>
</reference>
<dbReference type="Proteomes" id="UP001199044">
    <property type="component" value="Unassembled WGS sequence"/>
</dbReference>
<organism evidence="1 2">
    <name type="scientific">Vibrio tritonius</name>
    <dbReference type="NCBI Taxonomy" id="1435069"/>
    <lineage>
        <taxon>Bacteria</taxon>
        <taxon>Pseudomonadati</taxon>
        <taxon>Pseudomonadota</taxon>
        <taxon>Gammaproteobacteria</taxon>
        <taxon>Vibrionales</taxon>
        <taxon>Vibrionaceae</taxon>
        <taxon>Vibrio</taxon>
    </lineage>
</organism>
<proteinExistence type="predicted"/>
<sequence>MNRCNLQKNNNRIPIRVFINLFEKYTKLPLQGKYKVIILTGDLFSPVSNCENLIVNDRGKFEFDTKIPLFKGESLNGYLRSSLYLIIHKSERISITRINIDPEFIFSHKDYYPIYFEKITRSPTIIDKVADNYEGFSEQNDFLATLVKVGDSNVLKIDVSIEE</sequence>
<gene>
    <name evidence="1" type="ORF">LDJ79_16365</name>
</gene>
<evidence type="ECO:0000313" key="2">
    <source>
        <dbReference type="Proteomes" id="UP001199044"/>
    </source>
</evidence>
<dbReference type="RefSeq" id="WP_225251352.1">
    <property type="nucleotide sequence ID" value="NZ_JAIWIU010000117.1"/>
</dbReference>
<evidence type="ECO:0000313" key="1">
    <source>
        <dbReference type="EMBL" id="MCA2017699.1"/>
    </source>
</evidence>
<name>A0ABS7YPU2_9VIBR</name>
<accession>A0ABS7YPU2</accession>